<dbReference type="InterPro" id="IPR036213">
    <property type="entry name" value="Calpain_III_sf"/>
</dbReference>
<feature type="compositionally biased region" description="Low complexity" evidence="7">
    <location>
        <begin position="862"/>
        <end position="872"/>
    </location>
</feature>
<evidence type="ECO:0000256" key="7">
    <source>
        <dbReference type="SAM" id="MobiDB-lite"/>
    </source>
</evidence>
<evidence type="ECO:0000259" key="8">
    <source>
        <dbReference type="PROSITE" id="PS50203"/>
    </source>
</evidence>
<keyword evidence="4 6" id="KW-0788">Thiol protease</keyword>
<dbReference type="InterPro" id="IPR022684">
    <property type="entry name" value="Calpain_cysteine_protease"/>
</dbReference>
<evidence type="ECO:0000256" key="3">
    <source>
        <dbReference type="ARBA" id="ARBA00022801"/>
    </source>
</evidence>
<evidence type="ECO:0000256" key="5">
    <source>
        <dbReference type="PIRSR" id="PIRSR622684-1"/>
    </source>
</evidence>
<feature type="compositionally biased region" description="Low complexity" evidence="7">
    <location>
        <begin position="790"/>
        <end position="811"/>
    </location>
</feature>
<feature type="compositionally biased region" description="Basic and acidic residues" evidence="7">
    <location>
        <begin position="838"/>
        <end position="861"/>
    </location>
</feature>
<feature type="compositionally biased region" description="Basic residues" evidence="7">
    <location>
        <begin position="967"/>
        <end position="980"/>
    </location>
</feature>
<comment type="similarity">
    <text evidence="1">Belongs to the peptidase C2 family.</text>
</comment>
<evidence type="ECO:0000256" key="2">
    <source>
        <dbReference type="ARBA" id="ARBA00022670"/>
    </source>
</evidence>
<evidence type="ECO:0000313" key="9">
    <source>
        <dbReference type="EMBL" id="KAK3900412.1"/>
    </source>
</evidence>
<feature type="active site" evidence="5 6">
    <location>
        <position position="220"/>
    </location>
</feature>
<name>A0AAN6MGE5_9PEZI</name>
<dbReference type="CDD" id="cd00044">
    <property type="entry name" value="CysPc"/>
    <property type="match status" value="1"/>
</dbReference>
<dbReference type="EMBL" id="MU855674">
    <property type="protein sequence ID" value="KAK3900412.1"/>
    <property type="molecule type" value="Genomic_DNA"/>
</dbReference>
<feature type="compositionally biased region" description="Basic and acidic residues" evidence="7">
    <location>
        <begin position="694"/>
        <end position="763"/>
    </location>
</feature>
<sequence length="1164" mass="128649">MSVFGDPRPGRVVVAELPIVVPPDNKPAQHPPQRKVDQFWRKFTTKSPGKATTLLPPTTLTRPAKTTPKGTTTDAVAHCRAKVAQIVAECRRINQKYRDPHFDLDFDLRSGTRDCLEALSSTRQDYGSSCSDGEGGDDGDAVTVSGSGSGSERSASPGPPPPPKPQAKRERKGARGDRTWPGSQFTPQSVKRVGEIFDEPKFYIDGPTASDVRQGRDGDCWLMAALCTLSNKPGLIERVCVARDEAVGVYGFVFHRDGGWFSEIIDDQLYLLKLDYDEAMMGRRFNIERALWEDIDRPDSEEKYRRTYQSGSEALFFAACENSNETWLPLLEKAYAKAHGDYAAIEGGFTGEGIEDLTGGVTTELVTSDILDKDHFWEELMRVNQDFLFGCSTGLWGLGYGQRKGIQEGHAYSVMRAVEMDGQRLLLLKNPWGKGEWTGPWSDGSKEWTSEWLTKLGHRFGDDGAFWMSYKDLLRKFQTFDRTRLFGPEWNIASAWTTLNVAWAREYHETKFCFTVAKPGPVVIVFSQLDDRYFRGFEGEYWFGLGFRIHKNGEDDYLVRTHTTYYMSRSCNVELDLEPGEYTVLVRIDAERRTGVLPPEDVVRLNAKSRREKLLRIGLAYDLAHDRARIVETPEEKAAREAYEKWRTERQRERIRKMAMKTHTKQHYIRCKERASILKDRAWAKEVRKRREEQREARKEAKAKAAEEEAKTKATEEEAKAKAAEEEAKAKAAEEEAKVKEEVKEEDKGVEVKEESPEPKELSEVAPEAAKPEETTESKTEVAPKDGETPAEGVAVETEAAEPAASTDAAENTPPESPSDDPAADPVETEAKAQALEKVAEAKEKPAEKPTEEQPAEEKPASTKAAATPTAERTPSDAPKQADPPTDAPSGTPQIVAVDGAPAWAQKLRTALEVVSTFKQELEDLLDANDANTDGEDADSESDAPPPQHLRPPQHHRGPPPSGPRRGGPHHHPVSFHPHHGPPPAHRGRPGPPPPPPRPPPRSPGRLPPQVVIRGGPQGGPPPPLPPPGCESADDDSDSGTDICSIRSPSEVSERELDYLVQQHKERAGGQQLGAIGGGIGEGRSTGGGGKDAWNAVAVVGLRVYYQGEDDGVRLRVVRPERWVIGREEEEEGKEGEGEEGDGEVKVLDVDDSAKDAVEEVLGA</sequence>
<feature type="compositionally biased region" description="Basic and acidic residues" evidence="7">
    <location>
        <begin position="1143"/>
        <end position="1152"/>
    </location>
</feature>
<dbReference type="SUPFAM" id="SSF49758">
    <property type="entry name" value="Calpain large subunit, middle domain (domain III)"/>
    <property type="match status" value="1"/>
</dbReference>
<feature type="compositionally biased region" description="Acidic residues" evidence="7">
    <location>
        <begin position="1128"/>
        <end position="1142"/>
    </location>
</feature>
<feature type="active site" evidence="5 6">
    <location>
        <position position="410"/>
    </location>
</feature>
<feature type="region of interest" description="Disordered" evidence="7">
    <location>
        <begin position="1126"/>
        <end position="1152"/>
    </location>
</feature>
<evidence type="ECO:0000256" key="4">
    <source>
        <dbReference type="ARBA" id="ARBA00022807"/>
    </source>
</evidence>
<organism evidence="9 10">
    <name type="scientific">Staphylotrichum tortipilum</name>
    <dbReference type="NCBI Taxonomy" id="2831512"/>
    <lineage>
        <taxon>Eukaryota</taxon>
        <taxon>Fungi</taxon>
        <taxon>Dikarya</taxon>
        <taxon>Ascomycota</taxon>
        <taxon>Pezizomycotina</taxon>
        <taxon>Sordariomycetes</taxon>
        <taxon>Sordariomycetidae</taxon>
        <taxon>Sordariales</taxon>
        <taxon>Chaetomiaceae</taxon>
        <taxon>Staphylotrichum</taxon>
    </lineage>
</organism>
<proteinExistence type="inferred from homology"/>
<dbReference type="AlphaFoldDB" id="A0AAN6MGE5"/>
<keyword evidence="3 6" id="KW-0378">Hydrolase</keyword>
<dbReference type="PANTHER" id="PTHR10183">
    <property type="entry name" value="CALPAIN"/>
    <property type="match status" value="1"/>
</dbReference>
<dbReference type="Pfam" id="PF00648">
    <property type="entry name" value="Peptidase_C2"/>
    <property type="match status" value="2"/>
</dbReference>
<keyword evidence="2 6" id="KW-0645">Protease</keyword>
<dbReference type="PRINTS" id="PR00704">
    <property type="entry name" value="CALPAIN"/>
</dbReference>
<keyword evidence="10" id="KW-1185">Reference proteome</keyword>
<feature type="compositionally biased region" description="Basic and acidic residues" evidence="7">
    <location>
        <begin position="770"/>
        <end position="788"/>
    </location>
</feature>
<dbReference type="SUPFAM" id="SSF54001">
    <property type="entry name" value="Cysteine proteinases"/>
    <property type="match status" value="1"/>
</dbReference>
<dbReference type="InterPro" id="IPR038765">
    <property type="entry name" value="Papain-like_cys_pep_sf"/>
</dbReference>
<gene>
    <name evidence="9" type="ORF">C8A05DRAFT_35958</name>
</gene>
<protein>
    <submittedName>
        <fullName evidence="9">Calpain-1 catalytic subunit</fullName>
    </submittedName>
</protein>
<feature type="compositionally biased region" description="Acidic residues" evidence="7">
    <location>
        <begin position="925"/>
        <end position="942"/>
    </location>
</feature>
<feature type="region of interest" description="Disordered" evidence="7">
    <location>
        <begin position="694"/>
        <end position="898"/>
    </location>
</feature>
<reference evidence="9" key="2">
    <citation type="submission" date="2023-05" db="EMBL/GenBank/DDBJ databases">
        <authorList>
            <consortium name="Lawrence Berkeley National Laboratory"/>
            <person name="Steindorff A."/>
            <person name="Hensen N."/>
            <person name="Bonometti L."/>
            <person name="Westerberg I."/>
            <person name="Brannstrom I.O."/>
            <person name="Guillou S."/>
            <person name="Cros-Aarteil S."/>
            <person name="Calhoun S."/>
            <person name="Haridas S."/>
            <person name="Kuo A."/>
            <person name="Mondo S."/>
            <person name="Pangilinan J."/>
            <person name="Riley R."/>
            <person name="Labutti K."/>
            <person name="Andreopoulos B."/>
            <person name="Lipzen A."/>
            <person name="Chen C."/>
            <person name="Yanf M."/>
            <person name="Daum C."/>
            <person name="Ng V."/>
            <person name="Clum A."/>
            <person name="Ohm R."/>
            <person name="Martin F."/>
            <person name="Silar P."/>
            <person name="Natvig D."/>
            <person name="Lalanne C."/>
            <person name="Gautier V."/>
            <person name="Ament-Velasquez S.L."/>
            <person name="Kruys A."/>
            <person name="Hutchinson M.I."/>
            <person name="Powell A.J."/>
            <person name="Barry K."/>
            <person name="Miller A.N."/>
            <person name="Grigoriev I.V."/>
            <person name="Debuchy R."/>
            <person name="Gladieux P."/>
            <person name="Thoren M.H."/>
            <person name="Johannesson H."/>
        </authorList>
    </citation>
    <scope>NUCLEOTIDE SEQUENCE</scope>
    <source>
        <strain evidence="9">CBS 103.79</strain>
    </source>
</reference>
<feature type="compositionally biased region" description="Pro residues" evidence="7">
    <location>
        <begin position="981"/>
        <end position="1007"/>
    </location>
</feature>
<dbReference type="SMART" id="SM00230">
    <property type="entry name" value="CysPc"/>
    <property type="match status" value="1"/>
</dbReference>
<evidence type="ECO:0000256" key="1">
    <source>
        <dbReference type="ARBA" id="ARBA00007623"/>
    </source>
</evidence>
<feature type="compositionally biased region" description="Low complexity" evidence="7">
    <location>
        <begin position="824"/>
        <end position="837"/>
    </location>
</feature>
<evidence type="ECO:0000313" key="10">
    <source>
        <dbReference type="Proteomes" id="UP001303889"/>
    </source>
</evidence>
<dbReference type="Gene3D" id="3.90.70.10">
    <property type="entry name" value="Cysteine proteinases"/>
    <property type="match status" value="1"/>
</dbReference>
<dbReference type="GO" id="GO:0006508">
    <property type="term" value="P:proteolysis"/>
    <property type="evidence" value="ECO:0007669"/>
    <property type="project" value="UniProtKB-KW"/>
</dbReference>
<feature type="compositionally biased region" description="Pro residues" evidence="7">
    <location>
        <begin position="1019"/>
        <end position="1029"/>
    </location>
</feature>
<feature type="region of interest" description="Disordered" evidence="7">
    <location>
        <begin position="1070"/>
        <end position="1091"/>
    </location>
</feature>
<dbReference type="Proteomes" id="UP001303889">
    <property type="component" value="Unassembled WGS sequence"/>
</dbReference>
<comment type="caution">
    <text evidence="9">The sequence shown here is derived from an EMBL/GenBank/DDBJ whole genome shotgun (WGS) entry which is preliminary data.</text>
</comment>
<dbReference type="GO" id="GO:0004198">
    <property type="term" value="F:calcium-dependent cysteine-type endopeptidase activity"/>
    <property type="evidence" value="ECO:0007669"/>
    <property type="project" value="InterPro"/>
</dbReference>
<feature type="region of interest" description="Disordered" evidence="7">
    <location>
        <begin position="925"/>
        <end position="1057"/>
    </location>
</feature>
<feature type="compositionally biased region" description="Gly residues" evidence="7">
    <location>
        <begin position="1071"/>
        <end position="1091"/>
    </location>
</feature>
<feature type="active site" evidence="5 6">
    <location>
        <position position="430"/>
    </location>
</feature>
<dbReference type="InterPro" id="IPR001300">
    <property type="entry name" value="Peptidase_C2_calpain_cat"/>
</dbReference>
<dbReference type="PANTHER" id="PTHR10183:SF379">
    <property type="entry name" value="CALPAIN-5"/>
    <property type="match status" value="1"/>
</dbReference>
<dbReference type="PROSITE" id="PS50203">
    <property type="entry name" value="CALPAIN_CAT"/>
    <property type="match status" value="1"/>
</dbReference>
<dbReference type="FunFam" id="3.90.70.10:FF:000072">
    <property type="entry name" value="Cysteine proteinase"/>
    <property type="match status" value="1"/>
</dbReference>
<feature type="domain" description="Calpain catalytic" evidence="8">
    <location>
        <begin position="159"/>
        <end position="486"/>
    </location>
</feature>
<evidence type="ECO:0000256" key="6">
    <source>
        <dbReference type="PROSITE-ProRule" id="PRU00239"/>
    </source>
</evidence>
<accession>A0AAN6MGE5</accession>
<feature type="region of interest" description="Disordered" evidence="7">
    <location>
        <begin position="122"/>
        <end position="190"/>
    </location>
</feature>
<reference evidence="9" key="1">
    <citation type="journal article" date="2023" name="Mol. Phylogenet. Evol.">
        <title>Genome-scale phylogeny and comparative genomics of the fungal order Sordariales.</title>
        <authorList>
            <person name="Hensen N."/>
            <person name="Bonometti L."/>
            <person name="Westerberg I."/>
            <person name="Brannstrom I.O."/>
            <person name="Guillou S."/>
            <person name="Cros-Aarteil S."/>
            <person name="Calhoun S."/>
            <person name="Haridas S."/>
            <person name="Kuo A."/>
            <person name="Mondo S."/>
            <person name="Pangilinan J."/>
            <person name="Riley R."/>
            <person name="LaButti K."/>
            <person name="Andreopoulos B."/>
            <person name="Lipzen A."/>
            <person name="Chen C."/>
            <person name="Yan M."/>
            <person name="Daum C."/>
            <person name="Ng V."/>
            <person name="Clum A."/>
            <person name="Steindorff A."/>
            <person name="Ohm R.A."/>
            <person name="Martin F."/>
            <person name="Silar P."/>
            <person name="Natvig D.O."/>
            <person name="Lalanne C."/>
            <person name="Gautier V."/>
            <person name="Ament-Velasquez S.L."/>
            <person name="Kruys A."/>
            <person name="Hutchinson M.I."/>
            <person name="Powell A.J."/>
            <person name="Barry K."/>
            <person name="Miller A.N."/>
            <person name="Grigoriev I.V."/>
            <person name="Debuchy R."/>
            <person name="Gladieux P."/>
            <person name="Hiltunen Thoren M."/>
            <person name="Johannesson H."/>
        </authorList>
    </citation>
    <scope>NUCLEOTIDE SEQUENCE</scope>
    <source>
        <strain evidence="9">CBS 103.79</strain>
    </source>
</reference>